<accession>A0AAD2HJ29</accession>
<feature type="compositionally biased region" description="Basic and acidic residues" evidence="1">
    <location>
        <begin position="103"/>
        <end position="113"/>
    </location>
</feature>
<gene>
    <name evidence="2" type="ORF">MYCIT1_LOCUS25253</name>
</gene>
<keyword evidence="3" id="KW-1185">Reference proteome</keyword>
<organism evidence="2 3">
    <name type="scientific">Mycena citricolor</name>
    <dbReference type="NCBI Taxonomy" id="2018698"/>
    <lineage>
        <taxon>Eukaryota</taxon>
        <taxon>Fungi</taxon>
        <taxon>Dikarya</taxon>
        <taxon>Basidiomycota</taxon>
        <taxon>Agaricomycotina</taxon>
        <taxon>Agaricomycetes</taxon>
        <taxon>Agaricomycetidae</taxon>
        <taxon>Agaricales</taxon>
        <taxon>Marasmiineae</taxon>
        <taxon>Mycenaceae</taxon>
        <taxon>Mycena</taxon>
    </lineage>
</organism>
<evidence type="ECO:0000256" key="1">
    <source>
        <dbReference type="SAM" id="MobiDB-lite"/>
    </source>
</evidence>
<proteinExistence type="predicted"/>
<name>A0AAD2HJ29_9AGAR</name>
<protein>
    <submittedName>
        <fullName evidence="2">Uncharacterized protein</fullName>
    </submittedName>
</protein>
<dbReference type="Proteomes" id="UP001295794">
    <property type="component" value="Unassembled WGS sequence"/>
</dbReference>
<evidence type="ECO:0000313" key="2">
    <source>
        <dbReference type="EMBL" id="CAK5276742.1"/>
    </source>
</evidence>
<sequence>MKGGRSALVFYPALSRSQSCAIYFYYSTVAPSIPSHAFLDAPSSIAPALFQSVRTCVVQTANTQLTDIFLLQSPFRQEAPPRHPNAHRQKGGTDESASLHTAHYPESRARDDGPNAPLTETATGRLPPPAIAPAFPRRHDHRSVPVAHPAPANPRAAQSLAHAVRAGLGLLLRVLGTAVPQPTALHQAGLRRARRRPRRCRCPSLSATFHPCAVSIG</sequence>
<comment type="caution">
    <text evidence="2">The sequence shown here is derived from an EMBL/GenBank/DDBJ whole genome shotgun (WGS) entry which is preliminary data.</text>
</comment>
<dbReference type="AlphaFoldDB" id="A0AAD2HJ29"/>
<feature type="region of interest" description="Disordered" evidence="1">
    <location>
        <begin position="74"/>
        <end position="129"/>
    </location>
</feature>
<evidence type="ECO:0000313" key="3">
    <source>
        <dbReference type="Proteomes" id="UP001295794"/>
    </source>
</evidence>
<reference evidence="2" key="1">
    <citation type="submission" date="2023-11" db="EMBL/GenBank/DDBJ databases">
        <authorList>
            <person name="De Vega J J."/>
            <person name="De Vega J J."/>
        </authorList>
    </citation>
    <scope>NUCLEOTIDE SEQUENCE</scope>
</reference>
<dbReference type="EMBL" id="CAVNYO010000412">
    <property type="protein sequence ID" value="CAK5276742.1"/>
    <property type="molecule type" value="Genomic_DNA"/>
</dbReference>